<name>A0ABN9YG25_9DINO</name>
<organism evidence="3 4">
    <name type="scientific">Prorocentrum cordatum</name>
    <dbReference type="NCBI Taxonomy" id="2364126"/>
    <lineage>
        <taxon>Eukaryota</taxon>
        <taxon>Sar</taxon>
        <taxon>Alveolata</taxon>
        <taxon>Dinophyceae</taxon>
        <taxon>Prorocentrales</taxon>
        <taxon>Prorocentraceae</taxon>
        <taxon>Prorocentrum</taxon>
    </lineage>
</organism>
<evidence type="ECO:0000313" key="3">
    <source>
        <dbReference type="EMBL" id="CAK0910557.1"/>
    </source>
</evidence>
<evidence type="ECO:0000256" key="1">
    <source>
        <dbReference type="PROSITE-ProRule" id="PRU00708"/>
    </source>
</evidence>
<accession>A0ABN9YG25</accession>
<feature type="repeat" description="PPR" evidence="1">
    <location>
        <begin position="75"/>
        <end position="109"/>
    </location>
</feature>
<dbReference type="InterPro" id="IPR002885">
    <property type="entry name" value="PPR_rpt"/>
</dbReference>
<protein>
    <submittedName>
        <fullName evidence="3">Uncharacterized protein</fullName>
    </submittedName>
</protein>
<evidence type="ECO:0000313" key="4">
    <source>
        <dbReference type="Proteomes" id="UP001189429"/>
    </source>
</evidence>
<evidence type="ECO:0000256" key="2">
    <source>
        <dbReference type="SAM" id="MobiDB-lite"/>
    </source>
</evidence>
<sequence length="119" mass="13328">VGGEARRPRPARAPRPEPGPLRAQERATGSQGRFDPSAQPGHTDQRLATAQVHRLGRRRRWEEALVVFGREPAPNPALYTAALDACCRSLQQRAAWELFRQMPHGRCPRTTAWSASRRA</sequence>
<reference evidence="3" key="1">
    <citation type="submission" date="2023-10" db="EMBL/GenBank/DDBJ databases">
        <authorList>
            <person name="Chen Y."/>
            <person name="Shah S."/>
            <person name="Dougan E. K."/>
            <person name="Thang M."/>
            <person name="Chan C."/>
        </authorList>
    </citation>
    <scope>NUCLEOTIDE SEQUENCE [LARGE SCALE GENOMIC DNA]</scope>
</reference>
<comment type="caution">
    <text evidence="3">The sequence shown here is derived from an EMBL/GenBank/DDBJ whole genome shotgun (WGS) entry which is preliminary data.</text>
</comment>
<dbReference type="InterPro" id="IPR011990">
    <property type="entry name" value="TPR-like_helical_dom_sf"/>
</dbReference>
<feature type="region of interest" description="Disordered" evidence="2">
    <location>
        <begin position="1"/>
        <end position="53"/>
    </location>
</feature>
<dbReference type="EMBL" id="CAUYUJ010022421">
    <property type="protein sequence ID" value="CAK0910557.1"/>
    <property type="molecule type" value="Genomic_DNA"/>
</dbReference>
<dbReference type="PROSITE" id="PS51375">
    <property type="entry name" value="PPR"/>
    <property type="match status" value="1"/>
</dbReference>
<keyword evidence="4" id="KW-1185">Reference proteome</keyword>
<dbReference type="Gene3D" id="1.25.40.10">
    <property type="entry name" value="Tetratricopeptide repeat domain"/>
    <property type="match status" value="1"/>
</dbReference>
<feature type="non-terminal residue" evidence="3">
    <location>
        <position position="1"/>
    </location>
</feature>
<dbReference type="Proteomes" id="UP001189429">
    <property type="component" value="Unassembled WGS sequence"/>
</dbReference>
<gene>
    <name evidence="3" type="ORF">PCOR1329_LOCUS84712</name>
</gene>
<proteinExistence type="predicted"/>